<sequence>MRNAICFHFTLFDSGLANVVTASVVQRSSFLTDESSVLSDGGFFDEATVGTLEKFAAVENHHVAKHGFDCDHFTPEQRPHCIRFNYSLCETTPVHALRGTDLYRKDGQSGPFLFKLWPIALKDVMTPLDVAGEETAPVKSFPALALQRRSKPRKFRERPKTIHSIDQAVLEEAQALADGHKEKASDGPLGGSLSKSQPSVLVSVDTSGAGFERMASFRQSQRGLQNIGGTLDRKKRRRTVSGVPSNIMQEIEQFEQERRIDRGSHRKYSLDDLDPIDLDARDKIMQQYLLDIDAAREEREEIAYAEQREGRLLKFLPCRRSRSLPRCVQMMATPLEEGNSSTRRSKRFSKSPLASLGLSRLSLYTKRGQSNRNSRCMDEDGDEIRLEPRQTSSVLAESRRYSSNVSLGSSGSGQGRTARSLVRRGSRSGSLKRHSLLGEKLRSLVNNTLLRPRPKSLDLDALEIEESSSPSRIAASSPSVAVTNTRTGSERGRRRRGKKDLSAERSSSLSRVTSSATAIENTPTTESLPPASSSTSRAVSRDSQIGPGSYYYFDSSHTLPRAQARKYDFPWDSLPKDWTTSVKLREISKRRKEDRQSSSGNWSQSNFSSNRQSLESEAAKFSSGVAGAHSGSSSRLSQYSQGKDSGRGSPRSLHRSRHDLDPGYMGDAASTESVVSSTSTAADGSSTVAEGSSCSGEDWLRALAERAASRGDVTSTSAEALAQLSRVTRQNIQSLDLLVPGRKHNLQCNRSPQEMDNESVYSLDQEGFYTSFHTDSGLKKSTADDLDAEGFEEEKQDSLANYDFDNDLILEPRGMREFKRLQSNSSTSTLGSIILKPQLDQEIGLSSTSVSSPDLVSLSRVKPGFKQDCIPSEYVMDNNTEDVVENEDNGTLKARKSKNRPPPPPPPRSSSINSTQLAPNCKDKGDMRKRNSDSSIESASCDIPPSTLPAASLSPDEGSDHETIYARLKLKTSISVHTFPSWCTGLVSDDEDQASLKMNPLSASHERLHAEASEVQEMFNTGNVGSLLHGSAKTPVVLDEMDFPAHSWPRGKRPGSQAPFLQTGILKTPEKEKVNKGGNFSSKTLNFDPVVNLFDARTPHGVQMPLACLSSSDESGSSPPSGGRPIAHTKTNSKAIFSPLTTSSSMSQRPAYGKGYAGEKADMNHQGKEMQSISSSKHDVSKTNNNINLSSPSLFNSTGSMTSINSIDATKSGNLSNLTGSCSTIALSDIDSSSLTHVSLDEVDGNSTTSPASSTLSLCWDTDGTPNPTPAATPARSRTCHNGDATSSVDDQGTLCKHDESVSSSAFSSGQNTTTDMQNLHTTQTSQPNLTHSHSRVPSIADSCSSSASQTPTLTPSRIPPMEPLDTVYIPKKNDSNNNKTSIFQFPDAATTLSSNFFQHPHPQLMSHRDQTSITLSSSSIGSSSQSRNNRRRSSPVTSNSGRGPHAHENMQSQHGQSSRRRSGSNDLLSPADSGFGSPSAHTQPKMAVQPFQHIPPSTSTPSSIMAQSYKGNSSIDQRQPNSASMPFIKPQLLREARLDSSKFAGKSENSLQAPLNASNAKDVRHGSRHSSQESLSSQHSYNSANHVVPKLCKTDLSQPSMRSGTSSESLHSNSSAGRSDSYRVALLAEADQISLIQDRNPGFPPNARTLRSSSLIEKVPTNNKSSIDRSRSSSLTSNEAPTSSTLSSSSSHRPHLSKSMSAPATSLHNMNKTNNFHINNMKKGSGTEGDPVSRADSYRCAMQSSQSAFLYGDVVGRNSSYRLATHDEDDDGIVVNLASGNSRMDACNMWTGKTGNSRDLRRMGITDVDQLKSIPSASSGSGARSSADTQHARKKFGVRPDGAGTSHHMGRPGSNSVPGVTLRDKSSKQQKLQSSSYIRFDPIFESGEDLRGSKESLRPPSIISVRTAMAGSKETLVSDAGSSRGRGEGQRVSRSPARKRSGSQGRRSSGVEDGSRNGGLSIFGSIKTTIKSIGSGKGE</sequence>
<evidence type="ECO:0000313" key="4">
    <source>
        <dbReference type="Proteomes" id="UP000762676"/>
    </source>
</evidence>
<name>A0AAV4I733_9GAST</name>
<feature type="compositionally biased region" description="Polar residues" evidence="1">
    <location>
        <begin position="1597"/>
        <end position="1619"/>
    </location>
</feature>
<feature type="compositionally biased region" description="Acidic residues" evidence="1">
    <location>
        <begin position="879"/>
        <end position="888"/>
    </location>
</feature>
<dbReference type="EMBL" id="BMAT01009404">
    <property type="protein sequence ID" value="GFS05720.1"/>
    <property type="molecule type" value="Genomic_DNA"/>
</dbReference>
<keyword evidence="4" id="KW-1185">Reference proteome</keyword>
<feature type="compositionally biased region" description="Low complexity" evidence="1">
    <location>
        <begin position="944"/>
        <end position="955"/>
    </location>
</feature>
<feature type="compositionally biased region" description="Basic residues" evidence="1">
    <location>
        <begin position="421"/>
        <end position="434"/>
    </location>
</feature>
<feature type="compositionally biased region" description="Low complexity" evidence="1">
    <location>
        <begin position="597"/>
        <end position="610"/>
    </location>
</feature>
<feature type="compositionally biased region" description="Low complexity" evidence="1">
    <location>
        <begin position="504"/>
        <end position="517"/>
    </location>
</feature>
<feature type="region of interest" description="Disordered" evidence="1">
    <location>
        <begin position="367"/>
        <end position="434"/>
    </location>
</feature>
<feature type="region of interest" description="Disordered" evidence="1">
    <location>
        <begin position="1811"/>
        <end position="1875"/>
    </location>
</feature>
<feature type="signal peptide" evidence="2">
    <location>
        <begin position="1"/>
        <end position="22"/>
    </location>
</feature>
<dbReference type="Proteomes" id="UP000762676">
    <property type="component" value="Unassembled WGS sequence"/>
</dbReference>
<feature type="compositionally biased region" description="Low complexity" evidence="1">
    <location>
        <begin position="531"/>
        <end position="543"/>
    </location>
</feature>
<feature type="compositionally biased region" description="Polar residues" evidence="1">
    <location>
        <begin position="518"/>
        <end position="527"/>
    </location>
</feature>
<feature type="compositionally biased region" description="Low complexity" evidence="1">
    <location>
        <begin position="622"/>
        <end position="642"/>
    </location>
</feature>
<feature type="compositionally biased region" description="Low complexity" evidence="1">
    <location>
        <begin position="1673"/>
        <end position="1702"/>
    </location>
</feature>
<feature type="region of interest" description="Disordered" evidence="1">
    <location>
        <begin position="872"/>
        <end position="959"/>
    </location>
</feature>
<feature type="compositionally biased region" description="Polar residues" evidence="1">
    <location>
        <begin position="1505"/>
        <end position="1524"/>
    </location>
</feature>
<feature type="region of interest" description="Disordered" evidence="1">
    <location>
        <begin position="587"/>
        <end position="693"/>
    </location>
</feature>
<feature type="compositionally biased region" description="Low complexity" evidence="1">
    <location>
        <begin position="1817"/>
        <end position="1828"/>
    </location>
</feature>
<feature type="compositionally biased region" description="Basic and acidic residues" evidence="1">
    <location>
        <begin position="587"/>
        <end position="596"/>
    </location>
</feature>
<feature type="region of interest" description="Disordered" evidence="1">
    <location>
        <begin position="1108"/>
        <end position="1187"/>
    </location>
</feature>
<keyword evidence="2" id="KW-0732">Signal</keyword>
<feature type="compositionally biased region" description="Low complexity" evidence="1">
    <location>
        <begin position="668"/>
        <end position="689"/>
    </location>
</feature>
<evidence type="ECO:0000256" key="2">
    <source>
        <dbReference type="SAM" id="SignalP"/>
    </source>
</evidence>
<feature type="region of interest" description="Disordered" evidence="1">
    <location>
        <begin position="177"/>
        <end position="196"/>
    </location>
</feature>
<feature type="region of interest" description="Disordered" evidence="1">
    <location>
        <begin position="1259"/>
        <end position="1382"/>
    </location>
</feature>
<feature type="compositionally biased region" description="Low complexity" evidence="1">
    <location>
        <begin position="1339"/>
        <end position="1349"/>
    </location>
</feature>
<gene>
    <name evidence="3" type="ORF">ElyMa_004688300</name>
</gene>
<feature type="compositionally biased region" description="Low complexity" evidence="1">
    <location>
        <begin position="1110"/>
        <end position="1125"/>
    </location>
</feature>
<feature type="compositionally biased region" description="Low complexity" evidence="1">
    <location>
        <begin position="401"/>
        <end position="420"/>
    </location>
</feature>
<feature type="compositionally biased region" description="Polar residues" evidence="1">
    <location>
        <begin position="1548"/>
        <end position="1560"/>
    </location>
</feature>
<feature type="compositionally biased region" description="Polar residues" evidence="1">
    <location>
        <begin position="1703"/>
        <end position="1719"/>
    </location>
</feature>
<feature type="compositionally biased region" description="Low complexity" evidence="1">
    <location>
        <begin position="1573"/>
        <end position="1584"/>
    </location>
</feature>
<comment type="caution">
    <text evidence="3">The sequence shown here is derived from an EMBL/GenBank/DDBJ whole genome shotgun (WGS) entry which is preliminary data.</text>
</comment>
<feature type="region of interest" description="Disordered" evidence="1">
    <location>
        <begin position="466"/>
        <end position="543"/>
    </location>
</feature>
<evidence type="ECO:0000256" key="1">
    <source>
        <dbReference type="SAM" id="MobiDB-lite"/>
    </source>
</evidence>
<evidence type="ECO:0000313" key="3">
    <source>
        <dbReference type="EMBL" id="GFS05720.1"/>
    </source>
</evidence>
<protein>
    <recommendedName>
        <fullName evidence="5">Serine-rich adhesin for platelets</fullName>
    </recommendedName>
</protein>
<feature type="compositionally biased region" description="Basic and acidic residues" evidence="1">
    <location>
        <begin position="375"/>
        <end position="388"/>
    </location>
</feature>
<feature type="region of interest" description="Disordered" evidence="1">
    <location>
        <begin position="1909"/>
        <end position="1980"/>
    </location>
</feature>
<accession>A0AAV4I733</accession>
<feature type="region of interest" description="Disordered" evidence="1">
    <location>
        <begin position="1547"/>
        <end position="1584"/>
    </location>
</feature>
<proteinExistence type="predicted"/>
<feature type="region of interest" description="Disordered" evidence="1">
    <location>
        <begin position="1597"/>
        <end position="1620"/>
    </location>
</feature>
<feature type="compositionally biased region" description="Polar residues" evidence="1">
    <location>
        <begin position="1302"/>
        <end position="1332"/>
    </location>
</feature>
<feature type="region of interest" description="Disordered" evidence="1">
    <location>
        <begin position="1638"/>
        <end position="1735"/>
    </location>
</feature>
<feature type="compositionally biased region" description="Low complexity" evidence="1">
    <location>
        <begin position="467"/>
        <end position="487"/>
    </location>
</feature>
<feature type="compositionally biased region" description="Polar residues" evidence="1">
    <location>
        <begin position="1129"/>
        <end position="1148"/>
    </location>
</feature>
<feature type="compositionally biased region" description="Low complexity" evidence="1">
    <location>
        <begin position="1417"/>
        <end position="1428"/>
    </location>
</feature>
<feature type="chain" id="PRO_5043652069" description="Serine-rich adhesin for platelets" evidence="2">
    <location>
        <begin position="23"/>
        <end position="1980"/>
    </location>
</feature>
<evidence type="ECO:0008006" key="5">
    <source>
        <dbReference type="Google" id="ProtNLM"/>
    </source>
</evidence>
<feature type="compositionally biased region" description="Basic and acidic residues" evidence="1">
    <location>
        <begin position="1157"/>
        <end position="1168"/>
    </location>
</feature>
<feature type="region of interest" description="Disordered" evidence="1">
    <location>
        <begin position="1398"/>
        <end position="1524"/>
    </location>
</feature>
<feature type="compositionally biased region" description="Polar residues" evidence="1">
    <location>
        <begin position="1650"/>
        <end position="1665"/>
    </location>
</feature>
<reference evidence="3 4" key="1">
    <citation type="journal article" date="2021" name="Elife">
        <title>Chloroplast acquisition without the gene transfer in kleptoplastic sea slugs, Plakobranchus ocellatus.</title>
        <authorList>
            <person name="Maeda T."/>
            <person name="Takahashi S."/>
            <person name="Yoshida T."/>
            <person name="Shimamura S."/>
            <person name="Takaki Y."/>
            <person name="Nagai Y."/>
            <person name="Toyoda A."/>
            <person name="Suzuki Y."/>
            <person name="Arimoto A."/>
            <person name="Ishii H."/>
            <person name="Satoh N."/>
            <person name="Nishiyama T."/>
            <person name="Hasebe M."/>
            <person name="Maruyama T."/>
            <person name="Minagawa J."/>
            <person name="Obokata J."/>
            <person name="Shigenobu S."/>
        </authorList>
    </citation>
    <scope>NUCLEOTIDE SEQUENCE [LARGE SCALE GENOMIC DNA]</scope>
</reference>
<feature type="compositionally biased region" description="Basic and acidic residues" evidence="1">
    <location>
        <begin position="921"/>
        <end position="932"/>
    </location>
</feature>
<organism evidence="3 4">
    <name type="scientific">Elysia marginata</name>
    <dbReference type="NCBI Taxonomy" id="1093978"/>
    <lineage>
        <taxon>Eukaryota</taxon>
        <taxon>Metazoa</taxon>
        <taxon>Spiralia</taxon>
        <taxon>Lophotrochozoa</taxon>
        <taxon>Mollusca</taxon>
        <taxon>Gastropoda</taxon>
        <taxon>Heterobranchia</taxon>
        <taxon>Euthyneura</taxon>
        <taxon>Panpulmonata</taxon>
        <taxon>Sacoglossa</taxon>
        <taxon>Placobranchoidea</taxon>
        <taxon>Plakobranchidae</taxon>
        <taxon>Elysia</taxon>
    </lineage>
</organism>